<dbReference type="Proteomes" id="UP000680839">
    <property type="component" value="Chromosome"/>
</dbReference>
<accession>A0A975NEM5</accession>
<keyword evidence="1" id="KW-1133">Transmembrane helix</keyword>
<evidence type="ECO:0000256" key="1">
    <source>
        <dbReference type="SAM" id="Phobius"/>
    </source>
</evidence>
<keyword evidence="1" id="KW-0812">Transmembrane</keyword>
<proteinExistence type="predicted"/>
<sequence>MNADRFWRTTFAGLCGSLAHSGLMFLKSRMGWLPSFQPYDELQQTLSQLVGSAVHPSVLWALSFLNGSVVLGFLFGHAYPLLPGQSGAAKGFVFGVLGWILMGLVFFPMLGRGLFATQAGLGFQPAVFSLLMVLSYSVILGLIYSALNAGGAAEQDSR</sequence>
<evidence type="ECO:0000313" key="2">
    <source>
        <dbReference type="EMBL" id="QWG13713.1"/>
    </source>
</evidence>
<reference evidence="2" key="1">
    <citation type="submission" date="2021-06" db="EMBL/GenBank/DDBJ databases">
        <title>Bradyrhizobium sp. S2-20-1 Genome sequencing.</title>
        <authorList>
            <person name="Jin L."/>
        </authorList>
    </citation>
    <scope>NUCLEOTIDE SEQUENCE</scope>
    <source>
        <strain evidence="2">S2-20-1</strain>
    </source>
</reference>
<feature type="transmembrane region" description="Helical" evidence="1">
    <location>
        <begin position="6"/>
        <end position="26"/>
    </location>
</feature>
<gene>
    <name evidence="2" type="ORF">KMZ29_03030</name>
</gene>
<dbReference type="AlphaFoldDB" id="A0A975NEM5"/>
<keyword evidence="1" id="KW-0472">Membrane</keyword>
<name>A0A975NEM5_9BRAD</name>
<organism evidence="2 3">
    <name type="scientific">Bradyrhizobium sediminis</name>
    <dbReference type="NCBI Taxonomy" id="2840469"/>
    <lineage>
        <taxon>Bacteria</taxon>
        <taxon>Pseudomonadati</taxon>
        <taxon>Pseudomonadota</taxon>
        <taxon>Alphaproteobacteria</taxon>
        <taxon>Hyphomicrobiales</taxon>
        <taxon>Nitrobacteraceae</taxon>
        <taxon>Bradyrhizobium</taxon>
    </lineage>
</organism>
<dbReference type="RefSeq" id="WP_215622405.1">
    <property type="nucleotide sequence ID" value="NZ_CP076134.1"/>
</dbReference>
<dbReference type="EMBL" id="CP076134">
    <property type="protein sequence ID" value="QWG13713.1"/>
    <property type="molecule type" value="Genomic_DNA"/>
</dbReference>
<feature type="transmembrane region" description="Helical" evidence="1">
    <location>
        <begin position="127"/>
        <end position="147"/>
    </location>
</feature>
<protein>
    <submittedName>
        <fullName evidence="2">Uncharacterized protein</fullName>
    </submittedName>
</protein>
<feature type="transmembrane region" description="Helical" evidence="1">
    <location>
        <begin position="91"/>
        <end position="115"/>
    </location>
</feature>
<evidence type="ECO:0000313" key="3">
    <source>
        <dbReference type="Proteomes" id="UP000680839"/>
    </source>
</evidence>
<dbReference type="InterPro" id="IPR046739">
    <property type="entry name" value="DUF6789"/>
</dbReference>
<feature type="transmembrane region" description="Helical" evidence="1">
    <location>
        <begin position="58"/>
        <end position="79"/>
    </location>
</feature>
<dbReference type="Pfam" id="PF20587">
    <property type="entry name" value="DUF6789"/>
    <property type="match status" value="1"/>
</dbReference>